<dbReference type="PANTHER" id="PTHR30203:SF24">
    <property type="entry name" value="BLR4935 PROTEIN"/>
    <property type="match status" value="1"/>
</dbReference>
<dbReference type="RefSeq" id="WP_316411786.1">
    <property type="nucleotide sequence ID" value="NZ_AP027080.1"/>
</dbReference>
<protein>
    <submittedName>
        <fullName evidence="3">Multidrug transporter</fullName>
    </submittedName>
</protein>
<dbReference type="KEGG" id="msil:METEAL_23180"/>
<feature type="region of interest" description="Disordered" evidence="2">
    <location>
        <begin position="444"/>
        <end position="477"/>
    </location>
</feature>
<dbReference type="Proteomes" id="UP001238179">
    <property type="component" value="Chromosome"/>
</dbReference>
<gene>
    <name evidence="3" type="ORF">METEAL_23180</name>
</gene>
<evidence type="ECO:0000256" key="2">
    <source>
        <dbReference type="SAM" id="MobiDB-lite"/>
    </source>
</evidence>
<evidence type="ECO:0000256" key="1">
    <source>
        <dbReference type="ARBA" id="ARBA00007613"/>
    </source>
</evidence>
<dbReference type="AlphaFoldDB" id="A0AA48K8P7"/>
<dbReference type="EMBL" id="AP027080">
    <property type="protein sequence ID" value="BDU73144.1"/>
    <property type="molecule type" value="Genomic_DNA"/>
</dbReference>
<comment type="similarity">
    <text evidence="1">Belongs to the outer membrane factor (OMF) (TC 1.B.17) family.</text>
</comment>
<organism evidence="3 4">
    <name type="scientific">Mesoterricola silvestris</name>
    <dbReference type="NCBI Taxonomy" id="2927979"/>
    <lineage>
        <taxon>Bacteria</taxon>
        <taxon>Pseudomonadati</taxon>
        <taxon>Acidobacteriota</taxon>
        <taxon>Holophagae</taxon>
        <taxon>Holophagales</taxon>
        <taxon>Holophagaceae</taxon>
        <taxon>Mesoterricola</taxon>
    </lineage>
</organism>
<accession>A0AA48K8P7</accession>
<evidence type="ECO:0000313" key="3">
    <source>
        <dbReference type="EMBL" id="BDU73144.1"/>
    </source>
</evidence>
<dbReference type="Pfam" id="PF02321">
    <property type="entry name" value="OEP"/>
    <property type="match status" value="2"/>
</dbReference>
<dbReference type="Gene3D" id="1.20.1600.10">
    <property type="entry name" value="Outer membrane efflux proteins (OEP)"/>
    <property type="match status" value="1"/>
</dbReference>
<sequence length="477" mass="51807">MRQFVRLALGIIPVVGWAQLQAQSPIPPSAPYQQSSSIDDPLLRRLIQEALDRNPSLAQAKALVEAEKERIPQAKVLPDPSLTLGLQNDGFKGIQVGKMETSYYQVMVTQPLPWPGKRALRGDIATLGAEAARSTTDRTRLTLIADLKRAYYGLLLVRGQLDLLDQQAMFWQKASDITRVRYEVGQGSQADLLRAQLEQNRIRQARLALNSQEGVLLATLNRLRGAGAAESVPTTARIADLAPQAPAVSDWLQRAEKESPELQAARIGARQAERSLDLAKRDRYPDFAVSAGLMPRGGLDPMWQVGVSISLPIWSRQKQQRAVHEQEYRRTAQGSEAENVRNLLGQRIQERATQFQAAQETLKLYKEGLLVQSESSFQANLAQYEAGRAPFLSVLEALNGWIADRGGYLQAVAQVLSLQIAQEEFNLTGTPTISAQSLNSAAMGMGGSPSGASTASSLKSGATPASGGDAGSGMKSM</sequence>
<dbReference type="PANTHER" id="PTHR30203">
    <property type="entry name" value="OUTER MEMBRANE CATION EFFLUX PROTEIN"/>
    <property type="match status" value="1"/>
</dbReference>
<name>A0AA48K8P7_9BACT</name>
<feature type="compositionally biased region" description="Low complexity" evidence="2">
    <location>
        <begin position="450"/>
        <end position="462"/>
    </location>
</feature>
<dbReference type="SUPFAM" id="SSF56954">
    <property type="entry name" value="Outer membrane efflux proteins (OEP)"/>
    <property type="match status" value="1"/>
</dbReference>
<dbReference type="GO" id="GO:0015562">
    <property type="term" value="F:efflux transmembrane transporter activity"/>
    <property type="evidence" value="ECO:0007669"/>
    <property type="project" value="InterPro"/>
</dbReference>
<proteinExistence type="inferred from homology"/>
<dbReference type="InterPro" id="IPR003423">
    <property type="entry name" value="OMP_efflux"/>
</dbReference>
<dbReference type="InterPro" id="IPR010131">
    <property type="entry name" value="MdtP/NodT-like"/>
</dbReference>
<reference evidence="4" key="1">
    <citation type="journal article" date="2023" name="Int. J. Syst. Evol. Microbiol.">
        <title>Mesoterricola silvestris gen. nov., sp. nov., Mesoterricola sediminis sp. nov., Geothrix oryzae sp. nov., Geothrix edaphica sp. nov., Geothrix rubra sp. nov., and Geothrix limicola sp. nov., six novel members of Acidobacteriota isolated from soils.</title>
        <authorList>
            <person name="Itoh H."/>
            <person name="Sugisawa Y."/>
            <person name="Mise K."/>
            <person name="Xu Z."/>
            <person name="Kuniyasu M."/>
            <person name="Ushijima N."/>
            <person name="Kawano K."/>
            <person name="Kobayashi E."/>
            <person name="Shiratori Y."/>
            <person name="Masuda Y."/>
            <person name="Senoo K."/>
        </authorList>
    </citation>
    <scope>NUCLEOTIDE SEQUENCE [LARGE SCALE GENOMIC DNA]</scope>
    <source>
        <strain evidence="4">W79</strain>
    </source>
</reference>
<evidence type="ECO:0000313" key="4">
    <source>
        <dbReference type="Proteomes" id="UP001238179"/>
    </source>
</evidence>
<keyword evidence="4" id="KW-1185">Reference proteome</keyword>